<feature type="transmembrane region" description="Helical" evidence="1">
    <location>
        <begin position="115"/>
        <end position="146"/>
    </location>
</feature>
<evidence type="ECO:0000313" key="3">
    <source>
        <dbReference type="Proteomes" id="UP000652761"/>
    </source>
</evidence>
<sequence>MLPSPVWNLCSSWAAPGSRISSVCLSADVAMAWRVATSEVPIGQTLVLRGKRGLDSGAESFVELSWLGLGHRGWPEFYPVQASQSFVSLPHSTLVPEPRAEAGARLASRACGLRVPLLAASSGGLVAVVVTIPVLLVVSASVFSWFRGPVCGFFASFVCALQWVVVAAASRAWRSALLLELSRYFVCSVASLVECCDTCLWLLSAWHWLVVSSCEVLPESFSVGSAGKLFAVFLGLRYAVRLASEFSQNGASVVLVEVLPGLVLPRIALCCFWWRFSPEPLRISAWALSVMVLCAWPCIWLLRWSARSVACFQVSRLHWWDYVSPWLGSFASFLVPCVLSQMVVWAGAGVACCALSGLRSFARGLGSTLCCPVCLIVRFVRRFASLLGVGGVELSASETLCAGLYLVVVTLSLWGGCFALS</sequence>
<feature type="transmembrane region" description="Helical" evidence="1">
    <location>
        <begin position="360"/>
        <end position="380"/>
    </location>
</feature>
<feature type="transmembrane region" description="Helical" evidence="1">
    <location>
        <begin position="152"/>
        <end position="173"/>
    </location>
</feature>
<feature type="non-terminal residue" evidence="2">
    <location>
        <position position="1"/>
    </location>
</feature>
<reference evidence="2" key="1">
    <citation type="submission" date="2017-07" db="EMBL/GenBank/DDBJ databases">
        <title>Taro Niue Genome Assembly and Annotation.</title>
        <authorList>
            <person name="Atibalentja N."/>
            <person name="Keating K."/>
            <person name="Fields C.J."/>
        </authorList>
    </citation>
    <scope>NUCLEOTIDE SEQUENCE</scope>
    <source>
        <strain evidence="2">Niue_2</strain>
        <tissue evidence="2">Leaf</tissue>
    </source>
</reference>
<protein>
    <submittedName>
        <fullName evidence="2">Uncharacterized protein</fullName>
    </submittedName>
</protein>
<accession>A0A843XJQ5</accession>
<keyword evidence="1" id="KW-0472">Membrane</keyword>
<evidence type="ECO:0000256" key="1">
    <source>
        <dbReference type="SAM" id="Phobius"/>
    </source>
</evidence>
<dbReference type="Proteomes" id="UP000652761">
    <property type="component" value="Unassembled WGS sequence"/>
</dbReference>
<gene>
    <name evidence="2" type="ORF">Taro_052889</name>
</gene>
<keyword evidence="1" id="KW-0812">Transmembrane</keyword>
<comment type="caution">
    <text evidence="2">The sequence shown here is derived from an EMBL/GenBank/DDBJ whole genome shotgun (WGS) entry which is preliminary data.</text>
</comment>
<proteinExistence type="predicted"/>
<name>A0A843XJQ5_COLES</name>
<evidence type="ECO:0000313" key="2">
    <source>
        <dbReference type="EMBL" id="MQM19874.1"/>
    </source>
</evidence>
<feature type="transmembrane region" description="Helical" evidence="1">
    <location>
        <begin position="323"/>
        <end position="348"/>
    </location>
</feature>
<dbReference type="AlphaFoldDB" id="A0A843XJQ5"/>
<dbReference type="EMBL" id="NMUH01009289">
    <property type="protein sequence ID" value="MQM19874.1"/>
    <property type="molecule type" value="Genomic_DNA"/>
</dbReference>
<keyword evidence="1" id="KW-1133">Transmembrane helix</keyword>
<organism evidence="2 3">
    <name type="scientific">Colocasia esculenta</name>
    <name type="common">Wild taro</name>
    <name type="synonym">Arum esculentum</name>
    <dbReference type="NCBI Taxonomy" id="4460"/>
    <lineage>
        <taxon>Eukaryota</taxon>
        <taxon>Viridiplantae</taxon>
        <taxon>Streptophyta</taxon>
        <taxon>Embryophyta</taxon>
        <taxon>Tracheophyta</taxon>
        <taxon>Spermatophyta</taxon>
        <taxon>Magnoliopsida</taxon>
        <taxon>Liliopsida</taxon>
        <taxon>Araceae</taxon>
        <taxon>Aroideae</taxon>
        <taxon>Colocasieae</taxon>
        <taxon>Colocasia</taxon>
    </lineage>
</organism>
<feature type="transmembrane region" description="Helical" evidence="1">
    <location>
        <begin position="283"/>
        <end position="302"/>
    </location>
</feature>
<keyword evidence="3" id="KW-1185">Reference proteome</keyword>